<dbReference type="EMBL" id="CAJRAY010000043">
    <property type="protein sequence ID" value="CAG5086106.1"/>
    <property type="molecule type" value="Genomic_DNA"/>
</dbReference>
<accession>A0ABM8V410</accession>
<dbReference type="InterPro" id="IPR002931">
    <property type="entry name" value="Transglutaminase-like"/>
</dbReference>
<keyword evidence="1" id="KW-0732">Signal</keyword>
<keyword evidence="4" id="KW-1185">Reference proteome</keyword>
<evidence type="ECO:0000256" key="1">
    <source>
        <dbReference type="SAM" id="SignalP"/>
    </source>
</evidence>
<evidence type="ECO:0000313" key="3">
    <source>
        <dbReference type="EMBL" id="CAG5086106.1"/>
    </source>
</evidence>
<evidence type="ECO:0000313" key="4">
    <source>
        <dbReference type="Proteomes" id="UP000681526"/>
    </source>
</evidence>
<gene>
    <name evidence="3" type="primary">txxe 936</name>
    <name evidence="3" type="ORF">TXXE_09525</name>
</gene>
<dbReference type="RefSeq" id="WP_213484424.1">
    <property type="nucleotide sequence ID" value="NZ_CAJRAY010000043.1"/>
</dbReference>
<feature type="domain" description="Transglutaminase-like" evidence="2">
    <location>
        <begin position="168"/>
        <end position="224"/>
    </location>
</feature>
<dbReference type="Proteomes" id="UP000681526">
    <property type="component" value="Unassembled WGS sequence"/>
</dbReference>
<sequence length="371" mass="41660">MNRSTSFRIAICAIAIWSLLTVGLRPGPAAAAEAAADLHQLETAVAAALLERRESVQIDYTGDGQELSGRIKDVIMDALKRDDYTSYIVDSYFYSIRKLSGRSHIRLTLNYRETLAQTAEVDRQVREVLDRLITPEMNDHQRVKVIHDWIVLRLAYDVGLNRYTAYEALRTGKAVCQGYALLAYKMFNAAGIPARIVEGAVPESDHAWNLVRVGGRWYHLDVTWDDPVPDRGGAVSYDYYLKTDEEMRKDHTWTREYPRADTPYEAAVREAKQTDPARAGFYESLEAALGWKWLRPEHTAATADELRRKMEEAAASGADGFKVRYLRGDAVRTDLQKAAAEIKAAGIRAYEASILPFGDDGAVLVEVSLIR</sequence>
<evidence type="ECO:0000259" key="2">
    <source>
        <dbReference type="SMART" id="SM00460"/>
    </source>
</evidence>
<comment type="caution">
    <text evidence="3">The sequence shown here is derived from an EMBL/GenBank/DDBJ whole genome shotgun (WGS) entry which is preliminary data.</text>
</comment>
<dbReference type="SMART" id="SM00460">
    <property type="entry name" value="TGc"/>
    <property type="match status" value="1"/>
</dbReference>
<dbReference type="SUPFAM" id="SSF54001">
    <property type="entry name" value="Cysteine proteinases"/>
    <property type="match status" value="1"/>
</dbReference>
<name>A0ABM8V410_THEXY</name>
<proteinExistence type="predicted"/>
<feature type="chain" id="PRO_5045310605" evidence="1">
    <location>
        <begin position="32"/>
        <end position="371"/>
    </location>
</feature>
<reference evidence="3 4" key="1">
    <citation type="submission" date="2021-04" db="EMBL/GenBank/DDBJ databases">
        <authorList>
            <person name="Rakotoarivonina H."/>
        </authorList>
    </citation>
    <scope>NUCLEOTIDE SEQUENCE [LARGE SCALE GENOMIC DNA]</scope>
    <source>
        <strain evidence="3 4">XE</strain>
    </source>
</reference>
<dbReference type="InterPro" id="IPR052557">
    <property type="entry name" value="CAP/Cytokinesis_protein"/>
</dbReference>
<dbReference type="InterPro" id="IPR038765">
    <property type="entry name" value="Papain-like_cys_pep_sf"/>
</dbReference>
<dbReference type="Gene3D" id="3.10.620.30">
    <property type="match status" value="1"/>
</dbReference>
<feature type="signal peptide" evidence="1">
    <location>
        <begin position="1"/>
        <end position="31"/>
    </location>
</feature>
<protein>
    <submittedName>
        <fullName evidence="3">Transglutaminase domain protein, S-layer protein / Peptidoglycan endo-beta-N-acetylglucosaminidase</fullName>
    </submittedName>
</protein>
<organism evidence="3 4">
    <name type="scientific">Thermobacillus xylanilyticus</name>
    <dbReference type="NCBI Taxonomy" id="76633"/>
    <lineage>
        <taxon>Bacteria</taxon>
        <taxon>Bacillati</taxon>
        <taxon>Bacillota</taxon>
        <taxon>Bacilli</taxon>
        <taxon>Bacillales</taxon>
        <taxon>Paenibacillaceae</taxon>
        <taxon>Thermobacillus</taxon>
    </lineage>
</organism>
<dbReference type="PANTHER" id="PTHR46333:SF2">
    <property type="entry name" value="CYTOKINESIS PROTEIN 3"/>
    <property type="match status" value="1"/>
</dbReference>
<dbReference type="PANTHER" id="PTHR46333">
    <property type="entry name" value="CYTOKINESIS PROTEIN 3"/>
    <property type="match status" value="1"/>
</dbReference>
<dbReference type="Pfam" id="PF01841">
    <property type="entry name" value="Transglut_core"/>
    <property type="match status" value="1"/>
</dbReference>